<dbReference type="EMBL" id="KN837108">
    <property type="protein sequence ID" value="KIJ46199.1"/>
    <property type="molecule type" value="Genomic_DNA"/>
</dbReference>
<evidence type="ECO:0000313" key="2">
    <source>
        <dbReference type="Proteomes" id="UP000054279"/>
    </source>
</evidence>
<proteinExistence type="predicted"/>
<reference evidence="1 2" key="1">
    <citation type="submission" date="2014-06" db="EMBL/GenBank/DDBJ databases">
        <title>Evolutionary Origins and Diversification of the Mycorrhizal Mutualists.</title>
        <authorList>
            <consortium name="DOE Joint Genome Institute"/>
            <consortium name="Mycorrhizal Genomics Consortium"/>
            <person name="Kohler A."/>
            <person name="Kuo A."/>
            <person name="Nagy L.G."/>
            <person name="Floudas D."/>
            <person name="Copeland A."/>
            <person name="Barry K.W."/>
            <person name="Cichocki N."/>
            <person name="Veneault-Fourrey C."/>
            <person name="LaButti K."/>
            <person name="Lindquist E.A."/>
            <person name="Lipzen A."/>
            <person name="Lundell T."/>
            <person name="Morin E."/>
            <person name="Murat C."/>
            <person name="Riley R."/>
            <person name="Ohm R."/>
            <person name="Sun H."/>
            <person name="Tunlid A."/>
            <person name="Henrissat B."/>
            <person name="Grigoriev I.V."/>
            <person name="Hibbett D.S."/>
            <person name="Martin F."/>
        </authorList>
    </citation>
    <scope>NUCLEOTIDE SEQUENCE [LARGE SCALE GENOMIC DNA]</scope>
    <source>
        <strain evidence="1 2">SS14</strain>
    </source>
</reference>
<dbReference type="HOGENOM" id="CLU_1661911_0_0_1"/>
<dbReference type="Proteomes" id="UP000054279">
    <property type="component" value="Unassembled WGS sequence"/>
</dbReference>
<organism evidence="1 2">
    <name type="scientific">Sphaerobolus stellatus (strain SS14)</name>
    <dbReference type="NCBI Taxonomy" id="990650"/>
    <lineage>
        <taxon>Eukaryota</taxon>
        <taxon>Fungi</taxon>
        <taxon>Dikarya</taxon>
        <taxon>Basidiomycota</taxon>
        <taxon>Agaricomycotina</taxon>
        <taxon>Agaricomycetes</taxon>
        <taxon>Phallomycetidae</taxon>
        <taxon>Geastrales</taxon>
        <taxon>Sphaerobolaceae</taxon>
        <taxon>Sphaerobolus</taxon>
    </lineage>
</organism>
<dbReference type="AlphaFoldDB" id="A0A0C9VGN7"/>
<gene>
    <name evidence="1" type="ORF">M422DRAFT_46250</name>
</gene>
<keyword evidence="2" id="KW-1185">Reference proteome</keyword>
<accession>A0A0C9VGN7</accession>
<sequence>MPERQVATASERLQVCQNSALSGPSDNCLSDSKSAKNVSSLSKVCSGRIPPTMLEGLPSEGKVTICANDLGALPVALIRNLLTSADNSEAMQYFYTNIKVQHSGYGVSMVGGNLNQKLCRTRYQRRRDLDAQAFERSYFQRNVELSRCHCLHDYSTNIV</sequence>
<name>A0A0C9VGN7_SPHS4</name>
<protein>
    <submittedName>
        <fullName evidence="1">Uncharacterized protein</fullName>
    </submittedName>
</protein>
<evidence type="ECO:0000313" key="1">
    <source>
        <dbReference type="EMBL" id="KIJ46199.1"/>
    </source>
</evidence>